<gene>
    <name evidence="2" type="ORF">CHILSU_LOCUS5431</name>
</gene>
<dbReference type="EMBL" id="OU963895">
    <property type="protein sequence ID" value="CAH2985620.1"/>
    <property type="molecule type" value="Genomic_DNA"/>
</dbReference>
<dbReference type="Pfam" id="PF02995">
    <property type="entry name" value="DUF229"/>
    <property type="match status" value="1"/>
</dbReference>
<evidence type="ECO:0000313" key="3">
    <source>
        <dbReference type="Proteomes" id="UP001153292"/>
    </source>
</evidence>
<protein>
    <recommendedName>
        <fullName evidence="4">Sulfatase N-terminal domain-containing protein</fullName>
    </recommendedName>
</protein>
<organism evidence="2 3">
    <name type="scientific">Chilo suppressalis</name>
    <name type="common">Asiatic rice borer moth</name>
    <dbReference type="NCBI Taxonomy" id="168631"/>
    <lineage>
        <taxon>Eukaryota</taxon>
        <taxon>Metazoa</taxon>
        <taxon>Ecdysozoa</taxon>
        <taxon>Arthropoda</taxon>
        <taxon>Hexapoda</taxon>
        <taxon>Insecta</taxon>
        <taxon>Pterygota</taxon>
        <taxon>Neoptera</taxon>
        <taxon>Endopterygota</taxon>
        <taxon>Lepidoptera</taxon>
        <taxon>Glossata</taxon>
        <taxon>Ditrysia</taxon>
        <taxon>Pyraloidea</taxon>
        <taxon>Crambidae</taxon>
        <taxon>Crambinae</taxon>
        <taxon>Chilo</taxon>
    </lineage>
</organism>
<keyword evidence="1" id="KW-0472">Membrane</keyword>
<reference evidence="2" key="1">
    <citation type="submission" date="2021-12" db="EMBL/GenBank/DDBJ databases">
        <authorList>
            <person name="King R."/>
        </authorList>
    </citation>
    <scope>NUCLEOTIDE SEQUENCE</scope>
</reference>
<name>A0ABN8LAA2_CHISP</name>
<keyword evidence="1" id="KW-1133">Transmembrane helix</keyword>
<keyword evidence="3" id="KW-1185">Reference proteome</keyword>
<dbReference type="SUPFAM" id="SSF53649">
    <property type="entry name" value="Alkaline phosphatase-like"/>
    <property type="match status" value="1"/>
</dbReference>
<proteinExistence type="predicted"/>
<dbReference type="CDD" id="cd16021">
    <property type="entry name" value="ALP_like"/>
    <property type="match status" value="1"/>
</dbReference>
<sequence>MKLMESLWKLLLYVKILYIVRYIKQYLKVFSVMFMLYYLIGVDFYEIRNLDFNRTNLLIQMRLHDSILNEKGTACQVPLLDPFSEDAIKDDYNLPKVKCEGTEWVECYLSNCYVIEEVLKIMQYISCIYKDIIYIDDFRYEIGKPVKRYGNETYTLNKSDHIKVSCTGLEVGAILPTRWYGHKVGFRSSDLQSHNTEQKREAFNPCKILNIMVLCFKSASRNRFIRRMPKSHKVLAEELKASFFNIHSVTGDGTTAALFPLMTGKSETELPDTRKATSKKLIDDKSFIFYVAKEYGHYNTAFFEDIEYIDTFQKRFNGFARQPADHYLRALHLVAIQDHKWLVNNKNKHCFGSIPLHKQLLDLTLQFSKLHSKYVCFTLIGQIYNDIHNLLLTVDEHVAMFLRNLKYFGALRNTLLVVLGDHGPRLGQFRATYQGKLEERLPLMAMVLPNDFKKCRPKIAAAVEANTRLITTHFDVHATILAAMGLEKHMNDFKIPGATVPRGMSLLRQIPKNRTCGEAGVLPHWCVCFNWLNVPKHDSIYRKVADALVNYVNNLTVLVRSDCAERKLTSIIWVMRQSPNEDVLRHERVRDGVTMYSGNDGALMRASKEYYQVKVELSPERAVFEGTLTYEMVGDKFGMRPGDISRVSAHGMESTCISDTHPDLLEFCYCIRKASFSYKTFKVI</sequence>
<keyword evidence="1" id="KW-0812">Transmembrane</keyword>
<evidence type="ECO:0000256" key="1">
    <source>
        <dbReference type="SAM" id="Phobius"/>
    </source>
</evidence>
<dbReference type="InterPro" id="IPR004245">
    <property type="entry name" value="DUF229"/>
</dbReference>
<evidence type="ECO:0000313" key="2">
    <source>
        <dbReference type="EMBL" id="CAH2985620.1"/>
    </source>
</evidence>
<feature type="transmembrane region" description="Helical" evidence="1">
    <location>
        <begin position="29"/>
        <end position="47"/>
    </location>
</feature>
<accession>A0ABN8LAA2</accession>
<dbReference type="PANTHER" id="PTHR10974:SF1">
    <property type="entry name" value="FI08016P-RELATED"/>
    <property type="match status" value="1"/>
</dbReference>
<dbReference type="InterPro" id="IPR017850">
    <property type="entry name" value="Alkaline_phosphatase_core_sf"/>
</dbReference>
<dbReference type="PANTHER" id="PTHR10974">
    <property type="entry name" value="FI08016P-RELATED"/>
    <property type="match status" value="1"/>
</dbReference>
<evidence type="ECO:0008006" key="4">
    <source>
        <dbReference type="Google" id="ProtNLM"/>
    </source>
</evidence>
<dbReference type="Proteomes" id="UP001153292">
    <property type="component" value="Chromosome 2"/>
</dbReference>
<dbReference type="Gene3D" id="3.40.720.10">
    <property type="entry name" value="Alkaline Phosphatase, subunit A"/>
    <property type="match status" value="1"/>
</dbReference>